<reference evidence="2 3" key="1">
    <citation type="submission" date="2020-08" db="EMBL/GenBank/DDBJ databases">
        <title>Sequencing the genomes of 1000 actinobacteria strains.</title>
        <authorList>
            <person name="Klenk H.-P."/>
        </authorList>
    </citation>
    <scope>NUCLEOTIDE SEQUENCE [LARGE SCALE GENOMIC DNA]</scope>
    <source>
        <strain evidence="2 3">DSM 102030</strain>
    </source>
</reference>
<feature type="transmembrane region" description="Helical" evidence="1">
    <location>
        <begin position="12"/>
        <end position="33"/>
    </location>
</feature>
<dbReference type="AlphaFoldDB" id="A0A7W7W431"/>
<keyword evidence="3" id="KW-1185">Reference proteome</keyword>
<keyword evidence="1" id="KW-0472">Membrane</keyword>
<evidence type="ECO:0000313" key="2">
    <source>
        <dbReference type="EMBL" id="MBB4933391.1"/>
    </source>
</evidence>
<proteinExistence type="predicted"/>
<dbReference type="EMBL" id="JACHJT010000001">
    <property type="protein sequence ID" value="MBB4933391.1"/>
    <property type="molecule type" value="Genomic_DNA"/>
</dbReference>
<dbReference type="Proteomes" id="UP000523007">
    <property type="component" value="Unassembled WGS sequence"/>
</dbReference>
<evidence type="ECO:0000313" key="3">
    <source>
        <dbReference type="Proteomes" id="UP000523007"/>
    </source>
</evidence>
<name>A0A7W7W431_9ACTN</name>
<evidence type="ECO:0000256" key="1">
    <source>
        <dbReference type="SAM" id="Phobius"/>
    </source>
</evidence>
<keyword evidence="1" id="KW-1133">Transmembrane helix</keyword>
<protein>
    <submittedName>
        <fullName evidence="2">Uncharacterized protein</fullName>
    </submittedName>
</protein>
<sequence>MLSTIAARSPRVPLLFVVMLGAVSLTIAMGKFYPYLAPFFG</sequence>
<comment type="caution">
    <text evidence="2">The sequence shown here is derived from an EMBL/GenBank/DDBJ whole genome shotgun (WGS) entry which is preliminary data.</text>
</comment>
<keyword evidence="1" id="KW-0812">Transmembrane</keyword>
<gene>
    <name evidence="2" type="ORF">F4561_004211</name>
</gene>
<organism evidence="2 3">
    <name type="scientific">Lipingzhangella halophila</name>
    <dbReference type="NCBI Taxonomy" id="1783352"/>
    <lineage>
        <taxon>Bacteria</taxon>
        <taxon>Bacillati</taxon>
        <taxon>Actinomycetota</taxon>
        <taxon>Actinomycetes</taxon>
        <taxon>Streptosporangiales</taxon>
        <taxon>Nocardiopsidaceae</taxon>
        <taxon>Lipingzhangella</taxon>
    </lineage>
</organism>
<accession>A0A7W7W431</accession>